<sequence>MRLRKPHLNRWLITTTLIVSASLWFGLQPADRSSAAAGINAQINYQGKLADSNGNQVSDASRNFKFEIWSAASGGTLLWTERWTSTTTQVSTVNGIFSAALGSLGQSDSLSSVDWNSDSLYLQVDLDADANGSWEENFTTRKRFSATSYAFNADEVDGIHATSTAAVANYLLALDSTGSLNLFSGGVSSTQATTTFVYFQPRAAAPDGLEGRVYYDDANGTLYVHNGSSWQNLLGGRNQSQFWSYDYAANTISTVTSTTQLIASAASRLGTINATTTNVGTFLVYTGSTLNGLTTATDLRPSMLNATTTNIGTLTLFGELFGTTGRFATINATTTNVGVLSAYSGGSLSGLFTATDFRPSMLNATTTNIGTLTTFLGSTLNGLTTATDLRPSTLNATTTNIGTLTVFTGSTFSGLTSITDLRATTINATTTNVGTLTVFGSIQGNVTSTQWFNIGTTDVVGTLGATIGAGDLFVGRNATTTGNLTVASSTAMTTGIGPALFVNAFNNRVGIGTTTPAQALDVAGKIAENGTVVVYLPDQTNFLGSLFLGNGGTSLSHVQDINGQYNSAVGLGALYSNTTGNSNTAVGYESLYTNTIGYYNAAVGLNALYSNTDGYRNSALGYVALNSNTTGYDNSAVGSNSLGSNTTGYNNSAVGKDSLFSNTTGYSNSAVGRGSLYSNTTGYFNSALGDQSGANSVNGSTLNETSTNSVYLGYLTKALADGDTNEIVIGASAIGLGSNTAVLGNDSIVTTALKGNVGIGDTSPLSLFTVGSGDKFRVDASGNATTSGWFNIGTTDVINTLGSAIGAGDLFVGDDATITGSFTVSSFGAGILESDSSGLITATAGIDDLSDAAITSATIGDILYYTGSSWVNSATTTFVMQNELDTYAELNALVADVTLTHNGLIDTFSELDTIVADKSLFNLEDNFIITGQNVFTASTTLTVASTTQKFSTPTLCIGTDCRTAWPAVGGQSQFWSYDYAANTISTVTSTTQLIASAASRLGTINATTTNVGAFLVYTGSTLNGLTTATDLRPSMLNATTTNIGTLTTFLGSTLNGLTTATDLRPSMLNATTTNIGTLTVFTSSTFSGLTNITDLRATSLNATSTNVDTLTIFSSIQGNVTSTGWFNIGTTDVVNTLGATIGAGDLFVGDDATITGSLIVSNGPVGIGTASPSEALDVNGSLNVSGGARFATSTFSVFNTGSSFDATTTNIVINPYPTTGWVAGNSGGSTGAVSFQTVNGIPQMTLSDITYVAGYPRIIDTTFSSAITGDISISFEAYSDTNGASLTFSLYEAGFTKHTFANTLTTKWARYTGYVSSSFNIDRPYFLPGTNGATYYIRRIQVENQPRATAFYPGTRSDGEAVFGNKLTVLNAFRVDASGNATSSGWFNIGTTDVVNTLGATIGAGDLFVGDDATVTGSLDVRQINTAGNNLSILGGNVGIGNTTPLSLFTVGSGDKFRVDASGNATSSGWFNVGTTDVIGTLGATIGAGDLFVGSDATITNGLIVDAGTLFVDAQGGQVGIGTTQPAAVLHIVESMNGNGLNGLMIEDSQTAAAGVGGVITFRGAYTGTTVTTAGIIRAAKTNATAGDYGFDFVFNTRVNGGAGDGTERMRIMSTGNVGIGDTTPLSLFTVGSGDKFRVDASGNATSSGWFNIGTTDVVNTLGATIGAGDLFVGDDATVTGTLIVSNGPVGIGTANPGRKLDVLDASNPQLRLTRVDGSTYVDLQTDVNGILNVTGSNATYNALAVGTTDTVRGIIVAAGHATGVNTGGTLRVDTSDDHDGTIDYYYVAANNDDLEIGPSTDPDNLKYDGGLNAWVVTGAATKVGIGDTSPLSLFTVGSGDKFRVDASGNATSSGWFNVGTTDVVGTLGSLIGAGDLYVGGNATVTDSLMVISSGDAYGYIVSSASGKKAYLNFSESFPNNSDVYGYVGYEGAGNDVYLYNEFNDPEADLFLGTANATRMTIKGSGGVNIAGDTKISANASTTGWFSIGTTNPITLGATIGAGDLFVGDDATITGHLSLAGLTTSAAAQTKYLCLNAAGEAISDSTACLVSSLRFKHDIKSLDISGSDIIKVLQPVTFYYNDTFKGDPNLEIEQIGLIAEAVNQIDPRLVSVDNNGLPKAIKWENLTAVLIKAVQEQQAEIDELQVSLPPDAADLPDLAVIDNPDLDIETLVVRQAATFYGTIYVKGEAMFEHKVVFKDDVEVEGKLYLSADQAGTVVLPAGATSTEVVFGGEFKSVPKVVASLATSFANDTAATDDLGLFVNWRIAAKTARGFRIVLQAPAEKNVTYDWLAIGLNSQGEPPVISEFVVSRDTVGVGIPVELWAKVTDSDTAEADLTYTWQISPQIGTVDGNSGLVYWTVDQADADTDVTITVTVSDGSHSASQSKNIRVLAGSPRSAGVAGGPTEEPTPATPTRERGEADDSTMAQEDTSPTEEPTPESGDEPTVVLGCTDTEATNYNAEATEDDGSCVLPIAGCTDPEANNYDTAAMIDDGNCTYPEPVAGTPGDEVAQGEPPAEPPAEDAGGPEVTESGL</sequence>
<protein>
    <recommendedName>
        <fullName evidence="2">Peptidase S74 domain-containing protein</fullName>
    </recommendedName>
</protein>
<feature type="region of interest" description="Disordered" evidence="1">
    <location>
        <begin position="2377"/>
        <end position="2447"/>
    </location>
</feature>
<evidence type="ECO:0000313" key="4">
    <source>
        <dbReference type="Proteomes" id="UP000177310"/>
    </source>
</evidence>
<dbReference type="Proteomes" id="UP000177310">
    <property type="component" value="Unassembled WGS sequence"/>
</dbReference>
<comment type="caution">
    <text evidence="3">The sequence shown here is derived from an EMBL/GenBank/DDBJ whole genome shotgun (WGS) entry which is preliminary data.</text>
</comment>
<evidence type="ECO:0000256" key="1">
    <source>
        <dbReference type="SAM" id="MobiDB-lite"/>
    </source>
</evidence>
<gene>
    <name evidence="3" type="ORF">A3J59_04800</name>
</gene>
<dbReference type="STRING" id="1797542.A3J59_04800"/>
<organism evidence="3 4">
    <name type="scientific">Candidatus Buchananbacteria bacterium RIFCSPHIGHO2_02_FULL_56_16</name>
    <dbReference type="NCBI Taxonomy" id="1797542"/>
    <lineage>
        <taxon>Bacteria</taxon>
        <taxon>Candidatus Buchananiibacteriota</taxon>
    </lineage>
</organism>
<dbReference type="Pfam" id="PF13884">
    <property type="entry name" value="Peptidase_S74"/>
    <property type="match status" value="1"/>
</dbReference>
<proteinExistence type="predicted"/>
<feature type="compositionally biased region" description="Low complexity" evidence="1">
    <location>
        <begin position="2403"/>
        <end position="2413"/>
    </location>
</feature>
<accession>A0A1G1YE74</accession>
<evidence type="ECO:0000313" key="3">
    <source>
        <dbReference type="EMBL" id="OGY50106.1"/>
    </source>
</evidence>
<dbReference type="EMBL" id="MHIL01000035">
    <property type="protein sequence ID" value="OGY50106.1"/>
    <property type="molecule type" value="Genomic_DNA"/>
</dbReference>
<feature type="region of interest" description="Disordered" evidence="1">
    <location>
        <begin position="2495"/>
        <end position="2533"/>
    </location>
</feature>
<dbReference type="InterPro" id="IPR030392">
    <property type="entry name" value="S74_ICA"/>
</dbReference>
<feature type="compositionally biased region" description="Polar residues" evidence="1">
    <location>
        <begin position="2378"/>
        <end position="2387"/>
    </location>
</feature>
<reference evidence="3 4" key="1">
    <citation type="journal article" date="2016" name="Nat. Commun.">
        <title>Thousands of microbial genomes shed light on interconnected biogeochemical processes in an aquifer system.</title>
        <authorList>
            <person name="Anantharaman K."/>
            <person name="Brown C.T."/>
            <person name="Hug L.A."/>
            <person name="Sharon I."/>
            <person name="Castelle C.J."/>
            <person name="Probst A.J."/>
            <person name="Thomas B.C."/>
            <person name="Singh A."/>
            <person name="Wilkins M.J."/>
            <person name="Karaoz U."/>
            <person name="Brodie E.L."/>
            <person name="Williams K.H."/>
            <person name="Hubbard S.S."/>
            <person name="Banfield J.F."/>
        </authorList>
    </citation>
    <scope>NUCLEOTIDE SEQUENCE [LARGE SCALE GENOMIC DNA]</scope>
</reference>
<name>A0A1G1YE74_9BACT</name>
<dbReference type="PROSITE" id="PS51688">
    <property type="entry name" value="ICA"/>
    <property type="match status" value="1"/>
</dbReference>
<feature type="domain" description="Peptidase S74" evidence="2">
    <location>
        <begin position="2051"/>
        <end position="2148"/>
    </location>
</feature>
<evidence type="ECO:0000259" key="2">
    <source>
        <dbReference type="PROSITE" id="PS51688"/>
    </source>
</evidence>